<name>A0A8J1TWF7_OWEFU</name>
<dbReference type="Proteomes" id="UP000749559">
    <property type="component" value="Unassembled WGS sequence"/>
</dbReference>
<keyword evidence="2" id="KW-1185">Reference proteome</keyword>
<protein>
    <submittedName>
        <fullName evidence="1">Uncharacterized protein</fullName>
    </submittedName>
</protein>
<reference evidence="1" key="1">
    <citation type="submission" date="2022-03" db="EMBL/GenBank/DDBJ databases">
        <authorList>
            <person name="Martin C."/>
        </authorList>
    </citation>
    <scope>NUCLEOTIDE SEQUENCE</scope>
</reference>
<dbReference type="AlphaFoldDB" id="A0A8J1TWF7"/>
<evidence type="ECO:0000313" key="1">
    <source>
        <dbReference type="EMBL" id="CAH1796379.1"/>
    </source>
</evidence>
<dbReference type="EMBL" id="CAIIXF020000010">
    <property type="protein sequence ID" value="CAH1796379.1"/>
    <property type="molecule type" value="Genomic_DNA"/>
</dbReference>
<organism evidence="1 2">
    <name type="scientific">Owenia fusiformis</name>
    <name type="common">Polychaete worm</name>
    <dbReference type="NCBI Taxonomy" id="6347"/>
    <lineage>
        <taxon>Eukaryota</taxon>
        <taxon>Metazoa</taxon>
        <taxon>Spiralia</taxon>
        <taxon>Lophotrochozoa</taxon>
        <taxon>Annelida</taxon>
        <taxon>Polychaeta</taxon>
        <taxon>Sedentaria</taxon>
        <taxon>Canalipalpata</taxon>
        <taxon>Sabellida</taxon>
        <taxon>Oweniida</taxon>
        <taxon>Oweniidae</taxon>
        <taxon>Owenia</taxon>
    </lineage>
</organism>
<gene>
    <name evidence="1" type="ORF">OFUS_LOCUS20798</name>
</gene>
<evidence type="ECO:0000313" key="2">
    <source>
        <dbReference type="Proteomes" id="UP000749559"/>
    </source>
</evidence>
<accession>A0A8J1TWF7</accession>
<comment type="caution">
    <text evidence="1">The sequence shown here is derived from an EMBL/GenBank/DDBJ whole genome shotgun (WGS) entry which is preliminary data.</text>
</comment>
<proteinExistence type="predicted"/>
<sequence>MPDYCMEKTCGARETVHTITMGMEPVRKDESKDCTCMRRRRNALPHIFSGFDTSSIDSLIDTLIANWNLAMRNSDTNCAMDSSPRGSFNTKDMKQSLKECICDYGNGICDHSNGICDHSNLRQDAASLSPRMRRNAVHNLIEGMDPVSLVHLQDLWERRMEARDPKNNELDI</sequence>